<organism evidence="1 2">
    <name type="scientific">Prunus armeniaca</name>
    <name type="common">Apricot</name>
    <name type="synonym">Armeniaca vulgaris</name>
    <dbReference type="NCBI Taxonomy" id="36596"/>
    <lineage>
        <taxon>Eukaryota</taxon>
        <taxon>Viridiplantae</taxon>
        <taxon>Streptophyta</taxon>
        <taxon>Embryophyta</taxon>
        <taxon>Tracheophyta</taxon>
        <taxon>Spermatophyta</taxon>
        <taxon>Magnoliopsida</taxon>
        <taxon>eudicotyledons</taxon>
        <taxon>Gunneridae</taxon>
        <taxon>Pentapetalae</taxon>
        <taxon>rosids</taxon>
        <taxon>fabids</taxon>
        <taxon>Rosales</taxon>
        <taxon>Rosaceae</taxon>
        <taxon>Amygdaloideae</taxon>
        <taxon>Amygdaleae</taxon>
        <taxon>Prunus</taxon>
    </lineage>
</organism>
<gene>
    <name evidence="1" type="ORF">ORAREDHAP_LOCUS12287</name>
</gene>
<sequence>MGHLDETLVGSIIDHETGTGKLDSIHHMISKDEEISILRAPIGHREDIDRLIWPYEKSGRHTVKSGYH</sequence>
<accession>A0A6J5WBE9</accession>
<reference evidence="2" key="1">
    <citation type="journal article" date="2020" name="Genome Biol.">
        <title>Gamete binning: chromosome-level and haplotype-resolved genome assembly enabled by high-throughput single-cell sequencing of gamete genomes.</title>
        <authorList>
            <person name="Campoy J.A."/>
            <person name="Sun H."/>
            <person name="Goel M."/>
            <person name="Jiao W.-B."/>
            <person name="Folz-Donahue K."/>
            <person name="Wang N."/>
            <person name="Rubio M."/>
            <person name="Liu C."/>
            <person name="Kukat C."/>
            <person name="Ruiz D."/>
            <person name="Huettel B."/>
            <person name="Schneeberger K."/>
        </authorList>
    </citation>
    <scope>NUCLEOTIDE SEQUENCE [LARGE SCALE GENOMIC DNA]</scope>
    <source>
        <strain evidence="2">cv. Rojo Pasion</strain>
    </source>
</reference>
<proteinExistence type="predicted"/>
<dbReference type="Proteomes" id="UP000507245">
    <property type="component" value="Unassembled WGS sequence"/>
</dbReference>
<keyword evidence="2" id="KW-1185">Reference proteome</keyword>
<dbReference type="AlphaFoldDB" id="A0A6J5WBE9"/>
<evidence type="ECO:0000313" key="1">
    <source>
        <dbReference type="EMBL" id="CAB4299026.1"/>
    </source>
</evidence>
<dbReference type="OrthoDB" id="1906820at2759"/>
<protein>
    <submittedName>
        <fullName evidence="1">Uncharacterized protein</fullName>
    </submittedName>
</protein>
<evidence type="ECO:0000313" key="2">
    <source>
        <dbReference type="Proteomes" id="UP000507245"/>
    </source>
</evidence>
<dbReference type="EMBL" id="CAEKKB010000002">
    <property type="protein sequence ID" value="CAB4299026.1"/>
    <property type="molecule type" value="Genomic_DNA"/>
</dbReference>
<name>A0A6J5WBE9_PRUAR</name>